<dbReference type="Pfam" id="PF13416">
    <property type="entry name" value="SBP_bac_8"/>
    <property type="match status" value="1"/>
</dbReference>
<dbReference type="SUPFAM" id="SSF53850">
    <property type="entry name" value="Periplasmic binding protein-like II"/>
    <property type="match status" value="1"/>
</dbReference>
<dbReference type="InterPro" id="IPR006059">
    <property type="entry name" value="SBP"/>
</dbReference>
<reference evidence="1" key="1">
    <citation type="submission" date="2017-08" db="EMBL/GenBank/DDBJ databases">
        <title>Haloferax marisrubri sp. nov., isolated from the Discovery deep brine-seawater interface in the Red Sea.</title>
        <authorList>
            <person name="Zhang G."/>
            <person name="Stingl U."/>
        </authorList>
    </citation>
    <scope>NUCLEOTIDE SEQUENCE [LARGE SCALE GENOMIC DNA]</scope>
    <source>
        <strain evidence="1">SB3</strain>
    </source>
</reference>
<dbReference type="PANTHER" id="PTHR43649">
    <property type="entry name" value="ARABINOSE-BINDING PROTEIN-RELATED"/>
    <property type="match status" value="1"/>
</dbReference>
<dbReference type="AlphaFoldDB" id="A0A2P4NMI2"/>
<dbReference type="Gene3D" id="3.40.190.10">
    <property type="entry name" value="Periplasmic binding protein-like II"/>
    <property type="match status" value="1"/>
</dbReference>
<proteinExistence type="predicted"/>
<comment type="caution">
    <text evidence="1">The sequence shown here is derived from an EMBL/GenBank/DDBJ whole genome shotgun (WGS) entry which is preliminary data.</text>
</comment>
<dbReference type="InterPro" id="IPR050490">
    <property type="entry name" value="Bact_solute-bd_prot1"/>
</dbReference>
<name>A0A2P4NMI2_9EURY</name>
<evidence type="ECO:0000313" key="2">
    <source>
        <dbReference type="Proteomes" id="UP000053621"/>
    </source>
</evidence>
<accession>A0A2P4NMI2</accession>
<dbReference type="PANTHER" id="PTHR43649:SF12">
    <property type="entry name" value="DIACETYLCHITOBIOSE BINDING PROTEIN DASA"/>
    <property type="match status" value="1"/>
</dbReference>
<dbReference type="Proteomes" id="UP000053621">
    <property type="component" value="Unassembled WGS sequence"/>
</dbReference>
<protein>
    <submittedName>
        <fullName evidence="1">ABC transporter substrate-binding protein</fullName>
    </submittedName>
</protein>
<organism evidence="1 2">
    <name type="scientific">Haloferax marisrubri</name>
    <dbReference type="NCBI Taxonomy" id="1544719"/>
    <lineage>
        <taxon>Archaea</taxon>
        <taxon>Methanobacteriati</taxon>
        <taxon>Methanobacteriota</taxon>
        <taxon>Stenosarchaea group</taxon>
        <taxon>Halobacteria</taxon>
        <taxon>Halobacteriales</taxon>
        <taxon>Haloferacaceae</taxon>
        <taxon>Haloferax</taxon>
    </lineage>
</organism>
<dbReference type="OrthoDB" id="18034at2157"/>
<evidence type="ECO:0000313" key="1">
    <source>
        <dbReference type="EMBL" id="POG54326.1"/>
    </source>
</evidence>
<keyword evidence="2" id="KW-1185">Reference proteome</keyword>
<dbReference type="EMBL" id="LOPW02000018">
    <property type="protein sequence ID" value="POG54326.1"/>
    <property type="molecule type" value="Genomic_DNA"/>
</dbReference>
<gene>
    <name evidence="1" type="ORF">AUR65_016990</name>
</gene>
<sequence length="402" mass="45239">MLFWEYTFPNDDSPPIWKDTFKENYNARGDAPLTIGRFSYEDLRQKFLTGARTGDPDVIEGVLAHLTEYIKAGHLEPLDDRVEELDYFDGFVDSALDAMRYQGKLYGLPYTGNGRALIYRMDVLEELGQEPPETAQEFQEIGRLINKEVDGIQAYHNCTKDGSVRAFQEWMSHVYQHTDQLYVPEGDAWALNIDADTLGQIFDNWYYQVWAADEPLGNPDQLGTGWQVNDPGYLNGQFAFIECGTWLRGWTTGTNINDTDATATLLNENTGVGHLPYGDGGSKGTFLEVKPIMMNSHSDQKDAAWDAIATFASPDTMNAMGEDSPGNAMTPVHDEVESTIDNENWEPFVDVFKTGRALAKVGWGPVREPFYRLMQEVSYGKTDPYKAGTKLHEELTALESEL</sequence>